<keyword evidence="1" id="KW-1133">Transmembrane helix</keyword>
<dbReference type="OrthoDB" id="5702951at2"/>
<evidence type="ECO:0000313" key="2">
    <source>
        <dbReference type="EMBL" id="OXA85888.1"/>
    </source>
</evidence>
<feature type="transmembrane region" description="Helical" evidence="1">
    <location>
        <begin position="145"/>
        <end position="164"/>
    </location>
</feature>
<name>A0A226GWE4_9FLAO</name>
<dbReference type="PROSITE" id="PS51257">
    <property type="entry name" value="PROKAR_LIPOPROTEIN"/>
    <property type="match status" value="1"/>
</dbReference>
<dbReference type="RefSeq" id="WP_089051382.1">
    <property type="nucleotide sequence ID" value="NZ_FXTV01000017.1"/>
</dbReference>
<dbReference type="Proteomes" id="UP000198345">
    <property type="component" value="Unassembled WGS sequence"/>
</dbReference>
<proteinExistence type="predicted"/>
<keyword evidence="1" id="KW-0472">Membrane</keyword>
<gene>
    <name evidence="2" type="ORF">B0A66_18695</name>
</gene>
<comment type="caution">
    <text evidence="2">The sequence shown here is derived from an EMBL/GenBank/DDBJ whole genome shotgun (WGS) entry which is preliminary data.</text>
</comment>
<keyword evidence="1" id="KW-0812">Transmembrane</keyword>
<accession>A0A226GWE4</accession>
<evidence type="ECO:0008006" key="4">
    <source>
        <dbReference type="Google" id="ProtNLM"/>
    </source>
</evidence>
<evidence type="ECO:0000256" key="1">
    <source>
        <dbReference type="SAM" id="Phobius"/>
    </source>
</evidence>
<evidence type="ECO:0000313" key="3">
    <source>
        <dbReference type="Proteomes" id="UP000198345"/>
    </source>
</evidence>
<sequence>MNIIRTNIYTLALLFTLTISCQNKKENKEMNIEKFYYQPTITCPLGYPVEVYRGGLESQDGSFEPLNLGTHTGKGGWGHTGGSMSSGIKSIPNRLNLIWVSYAEDTFYSIDCDIDYNKMVEKFKEGYQDSAFFFNKNGKYKKETYSYIVVGFAPGGIVVVWLAGSGRQVEIGRYEGEKIVVSNEEIAKLDNHDRLIFQQDYREKTMLNEKIVPIEVQQANKNKAIPYGVWDVYRKRYTWRPSFDIQKEGTMIDTRLDMFNGEFEEQFDQVLVKNEFTERAIPKRVNIGWRDNTGQNYSGTMYFDEKEIFDAFNTIYKDDKNKKAQLEFRVNILNTFITVLLKSDDQEISLPKTKIDVFKSRKRY</sequence>
<protein>
    <recommendedName>
        <fullName evidence="4">DUF2931 domain-containing protein</fullName>
    </recommendedName>
</protein>
<keyword evidence="3" id="KW-1185">Reference proteome</keyword>
<dbReference type="EMBL" id="MUGW01000046">
    <property type="protein sequence ID" value="OXA85888.1"/>
    <property type="molecule type" value="Genomic_DNA"/>
</dbReference>
<dbReference type="AlphaFoldDB" id="A0A226GWE4"/>
<dbReference type="Pfam" id="PF11153">
    <property type="entry name" value="DUF2931"/>
    <property type="match status" value="1"/>
</dbReference>
<organism evidence="2 3">
    <name type="scientific">Flavobacterium hercynium</name>
    <dbReference type="NCBI Taxonomy" id="387094"/>
    <lineage>
        <taxon>Bacteria</taxon>
        <taxon>Pseudomonadati</taxon>
        <taxon>Bacteroidota</taxon>
        <taxon>Flavobacteriia</taxon>
        <taxon>Flavobacteriales</taxon>
        <taxon>Flavobacteriaceae</taxon>
        <taxon>Flavobacterium</taxon>
    </lineage>
</organism>
<dbReference type="InterPro" id="IPR021326">
    <property type="entry name" value="DUF2931"/>
</dbReference>
<reference evidence="2 3" key="1">
    <citation type="submission" date="2016-11" db="EMBL/GenBank/DDBJ databases">
        <title>Whole genomes of Flavobacteriaceae.</title>
        <authorList>
            <person name="Stine C."/>
            <person name="Li C."/>
            <person name="Tadesse D."/>
        </authorList>
    </citation>
    <scope>NUCLEOTIDE SEQUENCE [LARGE SCALE GENOMIC DNA]</scope>
    <source>
        <strain evidence="2 3">DSM 18292</strain>
    </source>
</reference>